<proteinExistence type="predicted"/>
<evidence type="ECO:0000256" key="5">
    <source>
        <dbReference type="ARBA" id="ARBA00023136"/>
    </source>
</evidence>
<keyword evidence="3 6" id="KW-0812">Transmembrane</keyword>
<sequence length="284" mass="32037">MNENTIDEDVRYPRTIFIRRHTLITRFTHWLNALCVSFLLLSGLQIFNAHPELYWGHYGADGDPAVLTIGSEGQKDETRGFVRIAGMQFATTGVLGVSNVDGERTPRAFPSWATIPSFQDLAAGRRWHFFFAWLFVFNGFLYLGFSLLSGHFRQDLAPTVRELSLRHLWHEVLDHARLRFPKGEEAKRYNALQKLTYLAVIIVLLPLMVLTGLTMSPGIDAAFPALVDVFGGRQSARTIHFVTASLLALFVVVHIAMVVLSGTWNNMRSMITGRYAIREEGPNS</sequence>
<dbReference type="GO" id="GO:0009055">
    <property type="term" value="F:electron transfer activity"/>
    <property type="evidence" value="ECO:0007669"/>
    <property type="project" value="InterPro"/>
</dbReference>
<feature type="transmembrane region" description="Helical" evidence="6">
    <location>
        <begin position="239"/>
        <end position="260"/>
    </location>
</feature>
<dbReference type="PANTHER" id="PTHR30485">
    <property type="entry name" value="NI/FE-HYDROGENASE 1 B-TYPE CYTOCHROME SUBUNIT"/>
    <property type="match status" value="1"/>
</dbReference>
<reference evidence="8 9" key="1">
    <citation type="submission" date="2019-07" db="EMBL/GenBank/DDBJ databases">
        <title>The Draft Genome Sequence of Rhizobium tropici SARCC-755 Associated with Superior Nodulation on Pigeonpea (Cajanus cajan (L.) Millsp.).</title>
        <authorList>
            <person name="Bopape F.L."/>
            <person name="Hassen A.I."/>
            <person name="Swanevelder Z.H."/>
            <person name="Gwata E.T."/>
        </authorList>
    </citation>
    <scope>NUCLEOTIDE SEQUENCE [LARGE SCALE GENOMIC DNA]</scope>
    <source>
        <strain evidence="8 9">SARCC-755</strain>
    </source>
</reference>
<evidence type="ECO:0000259" key="7">
    <source>
        <dbReference type="Pfam" id="PF01292"/>
    </source>
</evidence>
<evidence type="ECO:0000256" key="1">
    <source>
        <dbReference type="ARBA" id="ARBA00004651"/>
    </source>
</evidence>
<dbReference type="PANTHER" id="PTHR30485:SF1">
    <property type="entry name" value="CYTOCHROME YDHU-RELATED"/>
    <property type="match status" value="1"/>
</dbReference>
<comment type="caution">
    <text evidence="8">The sequence shown here is derived from an EMBL/GenBank/DDBJ whole genome shotgun (WGS) entry which is preliminary data.</text>
</comment>
<dbReference type="Gene3D" id="1.20.950.20">
    <property type="entry name" value="Transmembrane di-heme cytochromes, Chain C"/>
    <property type="match status" value="1"/>
</dbReference>
<evidence type="ECO:0000256" key="4">
    <source>
        <dbReference type="ARBA" id="ARBA00022989"/>
    </source>
</evidence>
<feature type="transmembrane region" description="Helical" evidence="6">
    <location>
        <begin position="27"/>
        <end position="47"/>
    </location>
</feature>
<evidence type="ECO:0000256" key="6">
    <source>
        <dbReference type="SAM" id="Phobius"/>
    </source>
</evidence>
<keyword evidence="2" id="KW-1003">Cell membrane</keyword>
<evidence type="ECO:0000256" key="3">
    <source>
        <dbReference type="ARBA" id="ARBA00022692"/>
    </source>
</evidence>
<protein>
    <recommendedName>
        <fullName evidence="7">Cytochrome b561 bacterial/Ni-hydrogenase domain-containing protein</fullName>
    </recommendedName>
</protein>
<dbReference type="GO" id="GO:0020037">
    <property type="term" value="F:heme binding"/>
    <property type="evidence" value="ECO:0007669"/>
    <property type="project" value="TreeGrafter"/>
</dbReference>
<feature type="domain" description="Cytochrome b561 bacterial/Ni-hydrogenase" evidence="7">
    <location>
        <begin position="20"/>
        <end position="273"/>
    </location>
</feature>
<evidence type="ECO:0000313" key="8">
    <source>
        <dbReference type="EMBL" id="KAA1184725.1"/>
    </source>
</evidence>
<feature type="transmembrane region" description="Helical" evidence="6">
    <location>
        <begin position="195"/>
        <end position="219"/>
    </location>
</feature>
<evidence type="ECO:0000313" key="9">
    <source>
        <dbReference type="Proteomes" id="UP000323608"/>
    </source>
</evidence>
<evidence type="ECO:0000256" key="2">
    <source>
        <dbReference type="ARBA" id="ARBA00022475"/>
    </source>
</evidence>
<dbReference type="OrthoDB" id="9781740at2"/>
<dbReference type="InterPro" id="IPR051542">
    <property type="entry name" value="Hydrogenase_cytochrome"/>
</dbReference>
<dbReference type="InterPro" id="IPR016174">
    <property type="entry name" value="Di-haem_cyt_TM"/>
</dbReference>
<keyword evidence="5 6" id="KW-0472">Membrane</keyword>
<keyword evidence="4 6" id="KW-1133">Transmembrane helix</keyword>
<dbReference type="SUPFAM" id="SSF81342">
    <property type="entry name" value="Transmembrane di-heme cytochromes"/>
    <property type="match status" value="1"/>
</dbReference>
<name>A0A5B0WEJ4_RHITR</name>
<dbReference type="Proteomes" id="UP000323608">
    <property type="component" value="Unassembled WGS sequence"/>
</dbReference>
<dbReference type="GO" id="GO:0022904">
    <property type="term" value="P:respiratory electron transport chain"/>
    <property type="evidence" value="ECO:0007669"/>
    <property type="project" value="InterPro"/>
</dbReference>
<comment type="subcellular location">
    <subcellularLocation>
        <location evidence="1">Cell membrane</location>
        <topology evidence="1">Multi-pass membrane protein</topology>
    </subcellularLocation>
</comment>
<organism evidence="8 9">
    <name type="scientific">Rhizobium tropici</name>
    <dbReference type="NCBI Taxonomy" id="398"/>
    <lineage>
        <taxon>Bacteria</taxon>
        <taxon>Pseudomonadati</taxon>
        <taxon>Pseudomonadota</taxon>
        <taxon>Alphaproteobacteria</taxon>
        <taxon>Hyphomicrobiales</taxon>
        <taxon>Rhizobiaceae</taxon>
        <taxon>Rhizobium/Agrobacterium group</taxon>
        <taxon>Rhizobium</taxon>
    </lineage>
</organism>
<dbReference type="GO" id="GO:0005886">
    <property type="term" value="C:plasma membrane"/>
    <property type="evidence" value="ECO:0007669"/>
    <property type="project" value="UniProtKB-SubCell"/>
</dbReference>
<feature type="transmembrane region" description="Helical" evidence="6">
    <location>
        <begin position="127"/>
        <end position="148"/>
    </location>
</feature>
<dbReference type="Pfam" id="PF01292">
    <property type="entry name" value="Ni_hydr_CYTB"/>
    <property type="match status" value="1"/>
</dbReference>
<dbReference type="InterPro" id="IPR011577">
    <property type="entry name" value="Cyt_b561_bac/Ni-Hgenase"/>
</dbReference>
<dbReference type="EMBL" id="VNIP01000003">
    <property type="protein sequence ID" value="KAA1184725.1"/>
    <property type="molecule type" value="Genomic_DNA"/>
</dbReference>
<dbReference type="RefSeq" id="WP_149633506.1">
    <property type="nucleotide sequence ID" value="NZ_VNIP01000003.1"/>
</dbReference>
<dbReference type="AlphaFoldDB" id="A0A5B0WEJ4"/>
<gene>
    <name evidence="8" type="ORF">FP026_04975</name>
</gene>
<accession>A0A5B0WEJ4</accession>